<dbReference type="EMBL" id="CP099422">
    <property type="protein sequence ID" value="USW53792.1"/>
    <property type="molecule type" value="Genomic_DNA"/>
</dbReference>
<evidence type="ECO:0000313" key="1">
    <source>
        <dbReference type="EMBL" id="USW53792.1"/>
    </source>
</evidence>
<keyword evidence="2" id="KW-1185">Reference proteome</keyword>
<reference evidence="1" key="1">
    <citation type="submission" date="2022-06" db="EMBL/GenBank/DDBJ databases">
        <title>Complete genome sequences of two strains of the flax pathogen Septoria linicola.</title>
        <authorList>
            <person name="Lapalu N."/>
            <person name="Simon A."/>
            <person name="Demenou B."/>
            <person name="Paumier D."/>
            <person name="Guillot M.-P."/>
            <person name="Gout L."/>
            <person name="Valade R."/>
        </authorList>
    </citation>
    <scope>NUCLEOTIDE SEQUENCE</scope>
    <source>
        <strain evidence="1">SE15195</strain>
    </source>
</reference>
<evidence type="ECO:0000313" key="2">
    <source>
        <dbReference type="Proteomes" id="UP001056384"/>
    </source>
</evidence>
<accession>A0A9Q9EKY5</accession>
<sequence length="782" mass="88743">MPVPLYICGLAAEGKDGPFHELDQNLISAGKDNTTETGKAAAELMLTLASQGQRQRTIVPMPHKCSGQVSAHESKCTTECGPDGCKFDGQCAANKAMWRVPREQILLPYAGTLSDNLAGHLVNFYLADMNQLRSELADILHTHSDLFVKRWRKMSKDKRGSLLSLAAPRVFAPWPAVVSGCPNKGCHEEHVKHWTHGAWLNLRDFADDWMRLISVVLVRTVHDPAQWAEFDLRTCDIAMNRTELPLWFNAGCVNMCGERYGKLRDFDESLAHRYSAPGFPRALQTIQAQHELLYTLKDIVQAVIGNSVGTGDTAYRALVTDGLHSAGQDVPWNAYMHQPFTIPVHFSPHRLHRKAQVRLQMIKDELLLVQTDPAYTQEIIRTKRIVISNISSDLRRDFQTYMAGGLLMMELLTRFQMWQTITSRCLKLVQMFEHYGPRRTSPGMTMPREITLQPSALEELLQDWFRKASSNFEDIMHSARTWQQRYRLSCSEDSLHVCETKDLDSSRPVDRLRYRVETLHNGAVEGWYAMTGYGWLFEVAEREEMKAGIMDKPTRDYMTDMMLVDDIRVAIVWRMRGNGYEDPNDIDVFFQRNQSLCCVGNDSECRAPALNIGEEWFQRTGDLMEAFMAAAWPKGRKDLTWLAKATECRTRLASLLKGVSEEFQKAECACGEHTSTCGTEFTKSAVAFATDSEHLAMLDQERIACEAESARLALAAEENARKLQDHIIQSEWGSTDLTYPVCRKQAKRSTRTQEVDWTPALQHLAVEEPATPVQELEQIAVK</sequence>
<organism evidence="1 2">
    <name type="scientific">Septoria linicola</name>
    <dbReference type="NCBI Taxonomy" id="215465"/>
    <lineage>
        <taxon>Eukaryota</taxon>
        <taxon>Fungi</taxon>
        <taxon>Dikarya</taxon>
        <taxon>Ascomycota</taxon>
        <taxon>Pezizomycotina</taxon>
        <taxon>Dothideomycetes</taxon>
        <taxon>Dothideomycetidae</taxon>
        <taxon>Mycosphaerellales</taxon>
        <taxon>Mycosphaerellaceae</taxon>
        <taxon>Septoria</taxon>
    </lineage>
</organism>
<dbReference type="AlphaFoldDB" id="A0A9Q9EKY5"/>
<name>A0A9Q9EKY5_9PEZI</name>
<dbReference type="Proteomes" id="UP001056384">
    <property type="component" value="Chromosome 5"/>
</dbReference>
<gene>
    <name evidence="1" type="ORF">Slin15195_G071110</name>
</gene>
<proteinExistence type="predicted"/>
<protein>
    <submittedName>
        <fullName evidence="1">Uncharacterized protein</fullName>
    </submittedName>
</protein>